<keyword evidence="6" id="KW-1185">Reference proteome</keyword>
<name>A0A830DAM8_9LAMI</name>
<dbReference type="InterPro" id="IPR036412">
    <property type="entry name" value="HAD-like_sf"/>
</dbReference>
<dbReference type="InterPro" id="IPR023198">
    <property type="entry name" value="PGP-like_dom2"/>
</dbReference>
<dbReference type="OrthoDB" id="273823at2759"/>
<comment type="cofactor">
    <cofactor evidence="1">
        <name>Mg(2+)</name>
        <dbReference type="ChEBI" id="CHEBI:18420"/>
    </cofactor>
</comment>
<evidence type="ECO:0000256" key="4">
    <source>
        <dbReference type="ARBA" id="ARBA00023277"/>
    </source>
</evidence>
<dbReference type="AlphaFoldDB" id="A0A830DAM8"/>
<sequence length="158" mass="16800">MDGVLCNSEEPSRLDAVELFGKMGVEVTVQDFVPFTGTGEASFLGGVASAKGVKGFNTEEAKKIFFEIYLNNYAKPNSGIGFPSAHELIVQCKNKGLKVVVASSADRIKVDVNLAVASLQLSIFDAIVSADAFQNLKPAPDIFLSAAKFLDVPQVSVL</sequence>
<gene>
    <name evidence="5" type="ORF">PHJA_002825900</name>
</gene>
<evidence type="ECO:0000256" key="1">
    <source>
        <dbReference type="ARBA" id="ARBA00001946"/>
    </source>
</evidence>
<dbReference type="Gene3D" id="1.10.150.240">
    <property type="entry name" value="Putative phosphatase, domain 2"/>
    <property type="match status" value="1"/>
</dbReference>
<accession>A0A830DAM8</accession>
<dbReference type="PANTHER" id="PTHR46193:SF18">
    <property type="entry name" value="HEXITOL PHOSPHATASE B"/>
    <property type="match status" value="1"/>
</dbReference>
<evidence type="ECO:0000313" key="6">
    <source>
        <dbReference type="Proteomes" id="UP000653305"/>
    </source>
</evidence>
<dbReference type="InterPro" id="IPR041492">
    <property type="entry name" value="HAD_2"/>
</dbReference>
<keyword evidence="4" id="KW-0119">Carbohydrate metabolism</keyword>
<dbReference type="SUPFAM" id="SSF56784">
    <property type="entry name" value="HAD-like"/>
    <property type="match status" value="1"/>
</dbReference>
<evidence type="ECO:0000313" key="5">
    <source>
        <dbReference type="EMBL" id="GFQ06819.1"/>
    </source>
</evidence>
<keyword evidence="3" id="KW-0460">Magnesium</keyword>
<organism evidence="5 6">
    <name type="scientific">Phtheirospermum japonicum</name>
    <dbReference type="NCBI Taxonomy" id="374723"/>
    <lineage>
        <taxon>Eukaryota</taxon>
        <taxon>Viridiplantae</taxon>
        <taxon>Streptophyta</taxon>
        <taxon>Embryophyta</taxon>
        <taxon>Tracheophyta</taxon>
        <taxon>Spermatophyta</taxon>
        <taxon>Magnoliopsida</taxon>
        <taxon>eudicotyledons</taxon>
        <taxon>Gunneridae</taxon>
        <taxon>Pentapetalae</taxon>
        <taxon>asterids</taxon>
        <taxon>lamiids</taxon>
        <taxon>Lamiales</taxon>
        <taxon>Orobanchaceae</taxon>
        <taxon>Orobanchaceae incertae sedis</taxon>
        <taxon>Phtheirospermum</taxon>
    </lineage>
</organism>
<dbReference type="PANTHER" id="PTHR46193">
    <property type="entry name" value="6-PHOSPHOGLUCONATE PHOSPHATASE"/>
    <property type="match status" value="1"/>
</dbReference>
<dbReference type="Proteomes" id="UP000653305">
    <property type="component" value="Unassembled WGS sequence"/>
</dbReference>
<comment type="caution">
    <text evidence="5">The sequence shown here is derived from an EMBL/GenBank/DDBJ whole genome shotgun (WGS) entry which is preliminary data.</text>
</comment>
<protein>
    <submittedName>
        <fullName evidence="5">Protein cbby</fullName>
    </submittedName>
</protein>
<dbReference type="Gene3D" id="3.40.50.1000">
    <property type="entry name" value="HAD superfamily/HAD-like"/>
    <property type="match status" value="1"/>
</dbReference>
<evidence type="ECO:0000256" key="3">
    <source>
        <dbReference type="ARBA" id="ARBA00022842"/>
    </source>
</evidence>
<dbReference type="GO" id="GO:0046872">
    <property type="term" value="F:metal ion binding"/>
    <property type="evidence" value="ECO:0007669"/>
    <property type="project" value="UniProtKB-KW"/>
</dbReference>
<proteinExistence type="predicted"/>
<keyword evidence="2" id="KW-0479">Metal-binding</keyword>
<reference evidence="5" key="1">
    <citation type="submission" date="2020-07" db="EMBL/GenBank/DDBJ databases">
        <title>Ethylene signaling mediates host invasion by parasitic plants.</title>
        <authorList>
            <person name="Yoshida S."/>
        </authorList>
    </citation>
    <scope>NUCLEOTIDE SEQUENCE</scope>
    <source>
        <strain evidence="5">Okayama</strain>
    </source>
</reference>
<evidence type="ECO:0000256" key="2">
    <source>
        <dbReference type="ARBA" id="ARBA00022723"/>
    </source>
</evidence>
<dbReference type="Pfam" id="PF13419">
    <property type="entry name" value="HAD_2"/>
    <property type="match status" value="1"/>
</dbReference>
<dbReference type="CDD" id="cd07505">
    <property type="entry name" value="HAD_BPGM-like"/>
    <property type="match status" value="1"/>
</dbReference>
<dbReference type="InterPro" id="IPR051600">
    <property type="entry name" value="Beta-PGM-like"/>
</dbReference>
<dbReference type="InterPro" id="IPR023214">
    <property type="entry name" value="HAD_sf"/>
</dbReference>
<dbReference type="GO" id="GO:0003824">
    <property type="term" value="F:catalytic activity"/>
    <property type="evidence" value="ECO:0007669"/>
    <property type="project" value="UniProtKB-ARBA"/>
</dbReference>
<dbReference type="EMBL" id="BMAC01001317">
    <property type="protein sequence ID" value="GFQ06819.1"/>
    <property type="molecule type" value="Genomic_DNA"/>
</dbReference>